<feature type="region of interest" description="Disordered" evidence="11">
    <location>
        <begin position="583"/>
        <end position="613"/>
    </location>
</feature>
<feature type="binding site" evidence="10">
    <location>
        <position position="311"/>
    </location>
    <ligand>
        <name>ATP</name>
        <dbReference type="ChEBI" id="CHEBI:30616"/>
    </ligand>
</feature>
<comment type="catalytic activity">
    <reaction evidence="9">
        <text>L-seryl-[protein] + ATP = O-phospho-L-seryl-[protein] + ADP + H(+)</text>
        <dbReference type="Rhea" id="RHEA:17989"/>
        <dbReference type="Rhea" id="RHEA-COMP:9863"/>
        <dbReference type="Rhea" id="RHEA-COMP:11604"/>
        <dbReference type="ChEBI" id="CHEBI:15378"/>
        <dbReference type="ChEBI" id="CHEBI:29999"/>
        <dbReference type="ChEBI" id="CHEBI:30616"/>
        <dbReference type="ChEBI" id="CHEBI:83421"/>
        <dbReference type="ChEBI" id="CHEBI:456216"/>
        <dbReference type="EC" id="2.7.11.1"/>
    </reaction>
</comment>
<keyword evidence="14" id="KW-1185">Reference proteome</keyword>
<feature type="compositionally biased region" description="Basic residues" evidence="11">
    <location>
        <begin position="830"/>
        <end position="839"/>
    </location>
</feature>
<dbReference type="SMART" id="SM00220">
    <property type="entry name" value="S_TKc"/>
    <property type="match status" value="1"/>
</dbReference>
<evidence type="ECO:0000256" key="6">
    <source>
        <dbReference type="ARBA" id="ARBA00022777"/>
    </source>
</evidence>
<dbReference type="InterPro" id="IPR008271">
    <property type="entry name" value="Ser/Thr_kinase_AS"/>
</dbReference>
<dbReference type="PROSITE" id="PS50011">
    <property type="entry name" value="PROTEIN_KINASE_DOM"/>
    <property type="match status" value="1"/>
</dbReference>
<evidence type="ECO:0000313" key="14">
    <source>
        <dbReference type="Proteomes" id="UP001316803"/>
    </source>
</evidence>
<dbReference type="InterPro" id="IPR011009">
    <property type="entry name" value="Kinase-like_dom_sf"/>
</dbReference>
<dbReference type="EMBL" id="JAKLMC020000009">
    <property type="protein sequence ID" value="KAK5954093.1"/>
    <property type="molecule type" value="Genomic_DNA"/>
</dbReference>
<evidence type="ECO:0000256" key="3">
    <source>
        <dbReference type="ARBA" id="ARBA00022527"/>
    </source>
</evidence>
<feature type="region of interest" description="Disordered" evidence="11">
    <location>
        <begin position="797"/>
        <end position="847"/>
    </location>
</feature>
<dbReference type="Proteomes" id="UP001316803">
    <property type="component" value="Unassembled WGS sequence"/>
</dbReference>
<keyword evidence="7 10" id="KW-0067">ATP-binding</keyword>
<dbReference type="Gene3D" id="3.30.200.20">
    <property type="entry name" value="Phosphorylase Kinase, domain 1"/>
    <property type="match status" value="1"/>
</dbReference>
<keyword evidence="6 13" id="KW-0418">Kinase</keyword>
<dbReference type="InterPro" id="IPR000719">
    <property type="entry name" value="Prot_kinase_dom"/>
</dbReference>
<organism evidence="13 14">
    <name type="scientific">Knufia fluminis</name>
    <dbReference type="NCBI Taxonomy" id="191047"/>
    <lineage>
        <taxon>Eukaryota</taxon>
        <taxon>Fungi</taxon>
        <taxon>Dikarya</taxon>
        <taxon>Ascomycota</taxon>
        <taxon>Pezizomycotina</taxon>
        <taxon>Eurotiomycetes</taxon>
        <taxon>Chaetothyriomycetidae</taxon>
        <taxon>Chaetothyriales</taxon>
        <taxon>Trichomeriaceae</taxon>
        <taxon>Knufia</taxon>
    </lineage>
</organism>
<comment type="caution">
    <text evidence="13">The sequence shown here is derived from an EMBL/GenBank/DDBJ whole genome shotgun (WGS) entry which is preliminary data.</text>
</comment>
<feature type="region of interest" description="Disordered" evidence="11">
    <location>
        <begin position="124"/>
        <end position="260"/>
    </location>
</feature>
<proteinExistence type="inferred from homology"/>
<feature type="compositionally biased region" description="Polar residues" evidence="11">
    <location>
        <begin position="206"/>
        <end position="237"/>
    </location>
</feature>
<evidence type="ECO:0000256" key="5">
    <source>
        <dbReference type="ARBA" id="ARBA00022741"/>
    </source>
</evidence>
<feature type="compositionally biased region" description="Polar residues" evidence="11">
    <location>
        <begin position="162"/>
        <end position="181"/>
    </location>
</feature>
<evidence type="ECO:0000256" key="11">
    <source>
        <dbReference type="SAM" id="MobiDB-lite"/>
    </source>
</evidence>
<dbReference type="SUPFAM" id="SSF56112">
    <property type="entry name" value="Protein kinase-like (PK-like)"/>
    <property type="match status" value="1"/>
</dbReference>
<dbReference type="AlphaFoldDB" id="A0AAN8EF16"/>
<keyword evidence="4 13" id="KW-0808">Transferase</keyword>
<comment type="similarity">
    <text evidence="1">Belongs to the protein kinase superfamily. AGC Ser/Thr protein kinase family. PDPK1 subfamily.</text>
</comment>
<gene>
    <name evidence="13" type="primary">PKH1</name>
    <name evidence="13" type="ORF">OHC33_004665</name>
</gene>
<name>A0AAN8EF16_9EURO</name>
<dbReference type="FunFam" id="3.30.200.20:FF:000128">
    <property type="entry name" value="Serine/threonine-protein kinase ksg1"/>
    <property type="match status" value="1"/>
</dbReference>
<evidence type="ECO:0000256" key="1">
    <source>
        <dbReference type="ARBA" id="ARBA00010006"/>
    </source>
</evidence>
<reference evidence="13 14" key="1">
    <citation type="submission" date="2022-12" db="EMBL/GenBank/DDBJ databases">
        <title>Genomic features and morphological characterization of a novel Knufia sp. strain isolated from spacecraft assembly facility.</title>
        <authorList>
            <person name="Teixeira M."/>
            <person name="Chander A.M."/>
            <person name="Stajich J.E."/>
            <person name="Venkateswaran K."/>
        </authorList>
    </citation>
    <scope>NUCLEOTIDE SEQUENCE [LARGE SCALE GENOMIC DNA]</scope>
    <source>
        <strain evidence="13 14">FJI-L2-BK-P2</strain>
    </source>
</reference>
<evidence type="ECO:0000256" key="9">
    <source>
        <dbReference type="ARBA" id="ARBA00048679"/>
    </source>
</evidence>
<evidence type="ECO:0000256" key="4">
    <source>
        <dbReference type="ARBA" id="ARBA00022679"/>
    </source>
</evidence>
<dbReference type="EC" id="2.7.11.1" evidence="2"/>
<feature type="compositionally biased region" description="Polar residues" evidence="11">
    <location>
        <begin position="805"/>
        <end position="824"/>
    </location>
</feature>
<accession>A0AAN8EF16</accession>
<dbReference type="InterPro" id="IPR039046">
    <property type="entry name" value="PDPK1"/>
</dbReference>
<dbReference type="GO" id="GO:0005524">
    <property type="term" value="F:ATP binding"/>
    <property type="evidence" value="ECO:0007669"/>
    <property type="project" value="UniProtKB-UniRule"/>
</dbReference>
<keyword evidence="3 13" id="KW-0723">Serine/threonine-protein kinase</keyword>
<sequence length="847" mass="94264">MNDLSLGRLRIANPDDSSPETPLQPQTSSNALPSLPAVSPLASTDAEGYLGNQYTNDQPVSPPAEQQTPQNSYVTPSQTDQPPPRQYSQRRIERYPQKSDLPLTYQEQQQAQFPQYPAMMPQNIQDRSQQSSRPTSMYYTQLPVNNTGNGLTRQGSRRREGTTASSTPQRSVSRRTPQTDTYGERPYRSTPQNSQASGIPQRHPSRNMQSSRFGSTPTNQTPLSSTPNSVVGLSTSPYALEGGPLSSAEEWQDRGAATGVQREYDANGQPVLKAIKKGVKDFDFGTTLGEGSYSTVLAALDRSTQKQYAIKVLDKRHIIKEKKVKYVNIEKETLNRLTDHPGVVRLYYTFQDERSLYFVLDLCAGGELLSVLKRMTTFDEDCTRFYGAQILDTISYMHSKGVIHRDLKPENVLMDDQQHIKITDFGTAKMLEAHQDASGRTYYDSDAGQLRDRATSFVGTAEYVSPELLTDKNACKASDLWAFGCIIYQLLAGRPPFKAANEYLTFQKIVALEYDFPTGFPETARDLVERLLVLDPHLRLSLENIKAHDFFRGINWGRGLWREKAPRLRAYVPPPRAPIKLNGGDDGFGNAGEPGHSTQPTMMPPVNGSKPAKPRVITELPPPSQLDIEWSPVLTKNNERILKLGNLSVNMAQGPRSPGNDGGSKFSRFFGGNTTKRRQRLVMVTSSARIIIAAAGGEEKKSKSEINLLAPGTEILSSMDSKGTTHWTVSTRDKHYTFEEVLSKSSDMNLSAISTKEWLEAVDKAKEFVNTQSQIRNAQADETLTPGVLSHANTYQEHTDFEHSSPPTQSHRGILQKQNTQMGDNDSLKGRKRFSKRQSKSGLTAVF</sequence>
<dbReference type="InterPro" id="IPR050236">
    <property type="entry name" value="Ser_Thr_kinase_AGC"/>
</dbReference>
<feature type="domain" description="Protein kinase" evidence="12">
    <location>
        <begin position="282"/>
        <end position="551"/>
    </location>
</feature>
<evidence type="ECO:0000313" key="13">
    <source>
        <dbReference type="EMBL" id="KAK5954093.1"/>
    </source>
</evidence>
<dbReference type="Pfam" id="PF00069">
    <property type="entry name" value="Pkinase"/>
    <property type="match status" value="1"/>
</dbReference>
<dbReference type="Gene3D" id="1.10.510.10">
    <property type="entry name" value="Transferase(Phosphotransferase) domain 1"/>
    <property type="match status" value="1"/>
</dbReference>
<feature type="compositionally biased region" description="Polar residues" evidence="11">
    <location>
        <begin position="15"/>
        <end position="32"/>
    </location>
</feature>
<evidence type="ECO:0000256" key="10">
    <source>
        <dbReference type="PROSITE-ProRule" id="PRU10141"/>
    </source>
</evidence>
<feature type="compositionally biased region" description="Polar residues" evidence="11">
    <location>
        <begin position="124"/>
        <end position="154"/>
    </location>
</feature>
<dbReference type="CDD" id="cd05581">
    <property type="entry name" value="STKc_PDK1"/>
    <property type="match status" value="1"/>
</dbReference>
<feature type="region of interest" description="Disordered" evidence="11">
    <location>
        <begin position="1"/>
        <end position="95"/>
    </location>
</feature>
<keyword evidence="5 10" id="KW-0547">Nucleotide-binding</keyword>
<dbReference type="GO" id="GO:0035556">
    <property type="term" value="P:intracellular signal transduction"/>
    <property type="evidence" value="ECO:0007669"/>
    <property type="project" value="TreeGrafter"/>
</dbReference>
<feature type="compositionally biased region" description="Polar residues" evidence="11">
    <location>
        <begin position="52"/>
        <end position="80"/>
    </location>
</feature>
<dbReference type="FunFam" id="1.10.510.10:FF:000163">
    <property type="entry name" value="3-phosphoinositide-dependent protein kinase 1"/>
    <property type="match status" value="1"/>
</dbReference>
<comment type="catalytic activity">
    <reaction evidence="8">
        <text>L-threonyl-[protein] + ATP = O-phospho-L-threonyl-[protein] + ADP + H(+)</text>
        <dbReference type="Rhea" id="RHEA:46608"/>
        <dbReference type="Rhea" id="RHEA-COMP:11060"/>
        <dbReference type="Rhea" id="RHEA-COMP:11605"/>
        <dbReference type="ChEBI" id="CHEBI:15378"/>
        <dbReference type="ChEBI" id="CHEBI:30013"/>
        <dbReference type="ChEBI" id="CHEBI:30616"/>
        <dbReference type="ChEBI" id="CHEBI:61977"/>
        <dbReference type="ChEBI" id="CHEBI:456216"/>
        <dbReference type="EC" id="2.7.11.1"/>
    </reaction>
</comment>
<evidence type="ECO:0000256" key="2">
    <source>
        <dbReference type="ARBA" id="ARBA00012513"/>
    </source>
</evidence>
<feature type="compositionally biased region" description="Polar residues" evidence="11">
    <location>
        <begin position="189"/>
        <end position="198"/>
    </location>
</feature>
<dbReference type="PANTHER" id="PTHR24356">
    <property type="entry name" value="SERINE/THREONINE-PROTEIN KINASE"/>
    <property type="match status" value="1"/>
</dbReference>
<dbReference type="PROSITE" id="PS00108">
    <property type="entry name" value="PROTEIN_KINASE_ST"/>
    <property type="match status" value="1"/>
</dbReference>
<dbReference type="InterPro" id="IPR017441">
    <property type="entry name" value="Protein_kinase_ATP_BS"/>
</dbReference>
<evidence type="ECO:0000256" key="8">
    <source>
        <dbReference type="ARBA" id="ARBA00047899"/>
    </source>
</evidence>
<dbReference type="PROSITE" id="PS00107">
    <property type="entry name" value="PROTEIN_KINASE_ATP"/>
    <property type="match status" value="1"/>
</dbReference>
<protein>
    <recommendedName>
        <fullName evidence="2">non-specific serine/threonine protein kinase</fullName>
        <ecNumber evidence="2">2.7.11.1</ecNumber>
    </recommendedName>
</protein>
<dbReference type="PANTHER" id="PTHR24356:SF163">
    <property type="entry name" value="3-PHOSPHOINOSITIDE-DEPENDENT PROTEIN KINASE 1-RELATED"/>
    <property type="match status" value="1"/>
</dbReference>
<evidence type="ECO:0000259" key="12">
    <source>
        <dbReference type="PROSITE" id="PS50011"/>
    </source>
</evidence>
<dbReference type="GO" id="GO:0004674">
    <property type="term" value="F:protein serine/threonine kinase activity"/>
    <property type="evidence" value="ECO:0007669"/>
    <property type="project" value="UniProtKB-KW"/>
</dbReference>
<evidence type="ECO:0000256" key="7">
    <source>
        <dbReference type="ARBA" id="ARBA00022840"/>
    </source>
</evidence>